<accession>A0A4S3B4X8</accession>
<feature type="transmembrane region" description="Helical" evidence="1">
    <location>
        <begin position="192"/>
        <end position="210"/>
    </location>
</feature>
<keyword evidence="1" id="KW-0812">Transmembrane</keyword>
<reference evidence="2 3" key="1">
    <citation type="submission" date="2019-01" db="EMBL/GenBank/DDBJ databases">
        <title>Vagococcus silagei sp. nov. isolated from brewer's grain.</title>
        <authorList>
            <person name="Guu J.-R."/>
        </authorList>
    </citation>
    <scope>NUCLEOTIDE SEQUENCE [LARGE SCALE GENOMIC DNA]</scope>
    <source>
        <strain evidence="2 3">2B-2</strain>
    </source>
</reference>
<feature type="transmembrane region" description="Helical" evidence="1">
    <location>
        <begin position="352"/>
        <end position="370"/>
    </location>
</feature>
<evidence type="ECO:0000256" key="1">
    <source>
        <dbReference type="SAM" id="Phobius"/>
    </source>
</evidence>
<evidence type="ECO:0000313" key="3">
    <source>
        <dbReference type="Proteomes" id="UP000310506"/>
    </source>
</evidence>
<protein>
    <submittedName>
        <fullName evidence="2">ABC transporter permease</fullName>
    </submittedName>
</protein>
<keyword evidence="1" id="KW-0472">Membrane</keyword>
<feature type="transmembrane region" description="Helical" evidence="1">
    <location>
        <begin position="283"/>
        <end position="302"/>
    </location>
</feature>
<dbReference type="Proteomes" id="UP000310506">
    <property type="component" value="Unassembled WGS sequence"/>
</dbReference>
<feature type="transmembrane region" description="Helical" evidence="1">
    <location>
        <begin position="55"/>
        <end position="80"/>
    </location>
</feature>
<evidence type="ECO:0000313" key="2">
    <source>
        <dbReference type="EMBL" id="THB60880.1"/>
    </source>
</evidence>
<feature type="transmembrane region" description="Helical" evidence="1">
    <location>
        <begin position="376"/>
        <end position="397"/>
    </location>
</feature>
<organism evidence="2 3">
    <name type="scientific">Vagococcus silagei</name>
    <dbReference type="NCBI Taxonomy" id="2508885"/>
    <lineage>
        <taxon>Bacteria</taxon>
        <taxon>Bacillati</taxon>
        <taxon>Bacillota</taxon>
        <taxon>Bacilli</taxon>
        <taxon>Lactobacillales</taxon>
        <taxon>Enterococcaceae</taxon>
        <taxon>Vagococcus</taxon>
    </lineage>
</organism>
<dbReference type="GO" id="GO:0016020">
    <property type="term" value="C:membrane"/>
    <property type="evidence" value="ECO:0007669"/>
    <property type="project" value="InterPro"/>
</dbReference>
<keyword evidence="3" id="KW-1185">Reference proteome</keyword>
<dbReference type="PIRSF" id="PIRSF037259">
    <property type="entry name" value="EcsB_ABC"/>
    <property type="match status" value="1"/>
</dbReference>
<keyword evidence="1" id="KW-1133">Transmembrane helix</keyword>
<feature type="transmembrane region" description="Helical" evidence="1">
    <location>
        <begin position="101"/>
        <end position="123"/>
    </location>
</feature>
<feature type="transmembrane region" description="Helical" evidence="1">
    <location>
        <begin position="20"/>
        <end position="43"/>
    </location>
</feature>
<dbReference type="OrthoDB" id="2447941at2"/>
<name>A0A4S3B4X8_9ENTE</name>
<feature type="transmembrane region" description="Helical" evidence="1">
    <location>
        <begin position="308"/>
        <end position="329"/>
    </location>
</feature>
<dbReference type="Pfam" id="PF05975">
    <property type="entry name" value="EcsB"/>
    <property type="match status" value="1"/>
</dbReference>
<dbReference type="EMBL" id="SDGV01000017">
    <property type="protein sequence ID" value="THB60880.1"/>
    <property type="molecule type" value="Genomic_DNA"/>
</dbReference>
<dbReference type="InterPro" id="IPR010288">
    <property type="entry name" value="EcsB_ABC"/>
</dbReference>
<proteinExistence type="predicted"/>
<sequence>MPLIYKNRLAKHQKKMMKYLKYILNDHFILVCTFALGGLALYYSGFIKALSETQLVWVKPVVIVIWLLSLFMGQLATLLVEADQVFLLAKEWKMPEYFKKVFQYSLIFPTVLLGLILGVLFPALLASDSFSLLDFILFVLISCSLKASDLIIQLTALYNEEPPKKTTLQLIWFVLSAITLGLTLYLHPISGMILSLLIFLLFLKILKTTWKNNPLNWSQALDVETKRMKRLYRFINLFVDVPNLSGEVKRRRYLDKWLAKIELKQSNTFYYLYVRVFLRGSEYISLVLRLTIIGCLLVLTVTNQWLQVGLAVLFMYLIVFQLIPIYNAFDYMLMSHLYPVAEKQKELAVKKLLSQVSLVVAALFTIFFALSKPTIINLGIFVAAMIAEYLIFFYFYLAKRIKKVKK</sequence>
<dbReference type="AlphaFoldDB" id="A0A4S3B4X8"/>
<dbReference type="RefSeq" id="WP_136137127.1">
    <property type="nucleotide sequence ID" value="NZ_SDGV01000017.1"/>
</dbReference>
<comment type="caution">
    <text evidence="2">The sequence shown here is derived from an EMBL/GenBank/DDBJ whole genome shotgun (WGS) entry which is preliminary data.</text>
</comment>
<gene>
    <name evidence="2" type="ORF">ESZ54_07905</name>
</gene>